<dbReference type="FunFam" id="3.40.30.10:FF:000093">
    <property type="entry name" value="Glutaredoxin 2"/>
    <property type="match status" value="1"/>
</dbReference>
<dbReference type="InterPro" id="IPR011899">
    <property type="entry name" value="Glutaredoxin_euk/vir"/>
</dbReference>
<evidence type="ECO:0000313" key="2">
    <source>
        <dbReference type="EMBL" id="NDV40232.1"/>
    </source>
</evidence>
<name>A0A6B2LSU0_9EUKA</name>
<dbReference type="PROSITE" id="PS51354">
    <property type="entry name" value="GLUTAREDOXIN_2"/>
    <property type="match status" value="1"/>
</dbReference>
<dbReference type="Pfam" id="PF00462">
    <property type="entry name" value="Glutaredoxin"/>
    <property type="match status" value="1"/>
</dbReference>
<dbReference type="GO" id="GO:0015038">
    <property type="term" value="F:glutathione disulfide oxidoreductase activity"/>
    <property type="evidence" value="ECO:0007669"/>
    <property type="project" value="TreeGrafter"/>
</dbReference>
<accession>A0A6B2LSU0</accession>
<dbReference type="PRINTS" id="PR00160">
    <property type="entry name" value="GLUTAREDOXIN"/>
</dbReference>
<feature type="domain" description="Glutaredoxin" evidence="1">
    <location>
        <begin position="17"/>
        <end position="79"/>
    </location>
</feature>
<dbReference type="Gene3D" id="3.40.30.10">
    <property type="entry name" value="Glutaredoxin"/>
    <property type="match status" value="1"/>
</dbReference>
<sequence>MTSPDSFIQETLNAHPVVVFSKSWCGYCTRVKGLFTKIGVTYHDVDLEKVSNGSGIQQTLKKMTGQSTVPSVWIGKKFVGGCDDTHRLHSNGKLKELLQNAQVSSNL</sequence>
<organism evidence="2">
    <name type="scientific">Arcella intermedia</name>
    <dbReference type="NCBI Taxonomy" id="1963864"/>
    <lineage>
        <taxon>Eukaryota</taxon>
        <taxon>Amoebozoa</taxon>
        <taxon>Tubulinea</taxon>
        <taxon>Elardia</taxon>
        <taxon>Arcellinida</taxon>
        <taxon>Sphaerothecina</taxon>
        <taxon>Arcellidae</taxon>
        <taxon>Arcella</taxon>
    </lineage>
</organism>
<dbReference type="NCBIfam" id="TIGR02180">
    <property type="entry name" value="GRX_euk"/>
    <property type="match status" value="1"/>
</dbReference>
<dbReference type="InterPro" id="IPR014025">
    <property type="entry name" value="Glutaredoxin_subgr"/>
</dbReference>
<proteinExistence type="predicted"/>
<evidence type="ECO:0000259" key="1">
    <source>
        <dbReference type="Pfam" id="PF00462"/>
    </source>
</evidence>
<dbReference type="AlphaFoldDB" id="A0A6B2LSU0"/>
<dbReference type="CDD" id="cd03419">
    <property type="entry name" value="GRX_GRXh_1_2_like"/>
    <property type="match status" value="1"/>
</dbReference>
<dbReference type="GO" id="GO:0034599">
    <property type="term" value="P:cellular response to oxidative stress"/>
    <property type="evidence" value="ECO:0007669"/>
    <property type="project" value="TreeGrafter"/>
</dbReference>
<dbReference type="GO" id="GO:0005737">
    <property type="term" value="C:cytoplasm"/>
    <property type="evidence" value="ECO:0007669"/>
    <property type="project" value="TreeGrafter"/>
</dbReference>
<dbReference type="SUPFAM" id="SSF52833">
    <property type="entry name" value="Thioredoxin-like"/>
    <property type="match status" value="1"/>
</dbReference>
<dbReference type="PANTHER" id="PTHR45694">
    <property type="entry name" value="GLUTAREDOXIN 2"/>
    <property type="match status" value="1"/>
</dbReference>
<dbReference type="EMBL" id="GIBP01011263">
    <property type="protein sequence ID" value="NDV40232.1"/>
    <property type="molecule type" value="Transcribed_RNA"/>
</dbReference>
<dbReference type="InterPro" id="IPR002109">
    <property type="entry name" value="Glutaredoxin"/>
</dbReference>
<protein>
    <recommendedName>
        <fullName evidence="1">Glutaredoxin domain-containing protein</fullName>
    </recommendedName>
</protein>
<dbReference type="InterPro" id="IPR036249">
    <property type="entry name" value="Thioredoxin-like_sf"/>
</dbReference>
<reference evidence="2" key="1">
    <citation type="journal article" date="2020" name="J. Eukaryot. Microbiol.">
        <title>De novo Sequencing, Assembly and Annotation of the Transcriptome for the Free-Living Testate Amoeba Arcella intermedia.</title>
        <authorList>
            <person name="Ribeiro G.M."/>
            <person name="Porfirio-Sousa A.L."/>
            <person name="Maurer-Alcala X.X."/>
            <person name="Katz L.A."/>
            <person name="Lahr D.J.G."/>
        </authorList>
    </citation>
    <scope>NUCLEOTIDE SEQUENCE</scope>
</reference>
<dbReference type="PANTHER" id="PTHR45694:SF18">
    <property type="entry name" value="GLUTAREDOXIN-1-RELATED"/>
    <property type="match status" value="1"/>
</dbReference>